<dbReference type="EMBL" id="JARKIF010000043">
    <property type="protein sequence ID" value="KAJ7608730.1"/>
    <property type="molecule type" value="Genomic_DNA"/>
</dbReference>
<keyword evidence="1" id="KW-0812">Transmembrane</keyword>
<proteinExistence type="predicted"/>
<evidence type="ECO:0000313" key="2">
    <source>
        <dbReference type="EMBL" id="KAJ7608730.1"/>
    </source>
</evidence>
<evidence type="ECO:0000313" key="3">
    <source>
        <dbReference type="Proteomes" id="UP001221142"/>
    </source>
</evidence>
<name>A0AAD7F8H2_9AGAR</name>
<feature type="transmembrane region" description="Helical" evidence="1">
    <location>
        <begin position="102"/>
        <end position="131"/>
    </location>
</feature>
<feature type="transmembrane region" description="Helical" evidence="1">
    <location>
        <begin position="77"/>
        <end position="96"/>
    </location>
</feature>
<gene>
    <name evidence="2" type="ORF">FB45DRAFT_379336</name>
</gene>
<dbReference type="Proteomes" id="UP001221142">
    <property type="component" value="Unassembled WGS sequence"/>
</dbReference>
<organism evidence="2 3">
    <name type="scientific">Roridomyces roridus</name>
    <dbReference type="NCBI Taxonomy" id="1738132"/>
    <lineage>
        <taxon>Eukaryota</taxon>
        <taxon>Fungi</taxon>
        <taxon>Dikarya</taxon>
        <taxon>Basidiomycota</taxon>
        <taxon>Agaricomycotina</taxon>
        <taxon>Agaricomycetes</taxon>
        <taxon>Agaricomycetidae</taxon>
        <taxon>Agaricales</taxon>
        <taxon>Marasmiineae</taxon>
        <taxon>Mycenaceae</taxon>
        <taxon>Roridomyces</taxon>
    </lineage>
</organism>
<comment type="caution">
    <text evidence="2">The sequence shown here is derived from an EMBL/GenBank/DDBJ whole genome shotgun (WGS) entry which is preliminary data.</text>
</comment>
<dbReference type="AlphaFoldDB" id="A0AAD7F8H2"/>
<sequence length="413" mass="46370">MGNSLGTTFVPDWQMACAAKFNCNSSGLVGINGQPTFPTCPAGANISDDVWGITAQVCHEACGIGTIRQSIDFTNSAITLTTWLLPWLALIAQLPFEAEGWMNLVSGCLAVGSPALATYSLALTAFNRWYIFREFGKLRDRVHNFTEHSPHRSYLSQRLAKVSFIRVEVQQCPMRANQRDGELAGLLLIDDRARKSFWDIAWKDLKNTRRGFEYSFLAQVLMAALAYLFAFVGAVHESLGSPEVGFQFASSMLWTWMFPVVYGYVQVGSQGDAGSIDEALTHNKAIPMRDRDDFMHQMGLLPTADFPLKHRAARRPGEPEDMFDVRGDERRKGPIFNYGRIFTWFAFSNHVYRVFENAISKLEQHHDRPVPSTPEEAAALCDFQIDEELKVFEGWNEITPAPAHQFKISSAPP</sequence>
<keyword evidence="3" id="KW-1185">Reference proteome</keyword>
<keyword evidence="1" id="KW-0472">Membrane</keyword>
<protein>
    <submittedName>
        <fullName evidence="2">Uncharacterized protein</fullName>
    </submittedName>
</protein>
<accession>A0AAD7F8H2</accession>
<evidence type="ECO:0000256" key="1">
    <source>
        <dbReference type="SAM" id="Phobius"/>
    </source>
</evidence>
<reference evidence="2" key="1">
    <citation type="submission" date="2023-03" db="EMBL/GenBank/DDBJ databases">
        <title>Massive genome expansion in bonnet fungi (Mycena s.s.) driven by repeated elements and novel gene families across ecological guilds.</title>
        <authorList>
            <consortium name="Lawrence Berkeley National Laboratory"/>
            <person name="Harder C.B."/>
            <person name="Miyauchi S."/>
            <person name="Viragh M."/>
            <person name="Kuo A."/>
            <person name="Thoen E."/>
            <person name="Andreopoulos B."/>
            <person name="Lu D."/>
            <person name="Skrede I."/>
            <person name="Drula E."/>
            <person name="Henrissat B."/>
            <person name="Morin E."/>
            <person name="Kohler A."/>
            <person name="Barry K."/>
            <person name="LaButti K."/>
            <person name="Morin E."/>
            <person name="Salamov A."/>
            <person name="Lipzen A."/>
            <person name="Mereny Z."/>
            <person name="Hegedus B."/>
            <person name="Baldrian P."/>
            <person name="Stursova M."/>
            <person name="Weitz H."/>
            <person name="Taylor A."/>
            <person name="Grigoriev I.V."/>
            <person name="Nagy L.G."/>
            <person name="Martin F."/>
            <person name="Kauserud H."/>
        </authorList>
    </citation>
    <scope>NUCLEOTIDE SEQUENCE</scope>
    <source>
        <strain evidence="2">9284</strain>
    </source>
</reference>
<keyword evidence="1" id="KW-1133">Transmembrane helix</keyword>
<feature type="transmembrane region" description="Helical" evidence="1">
    <location>
        <begin position="212"/>
        <end position="232"/>
    </location>
</feature>
<feature type="transmembrane region" description="Helical" evidence="1">
    <location>
        <begin position="244"/>
        <end position="265"/>
    </location>
</feature>